<organism evidence="3 4">
    <name type="scientific">Actinomyces massiliensis F0489</name>
    <dbReference type="NCBI Taxonomy" id="1125718"/>
    <lineage>
        <taxon>Bacteria</taxon>
        <taxon>Bacillati</taxon>
        <taxon>Actinomycetota</taxon>
        <taxon>Actinomycetes</taxon>
        <taxon>Actinomycetales</taxon>
        <taxon>Actinomycetaceae</taxon>
        <taxon>Actinomyces</taxon>
    </lineage>
</organism>
<evidence type="ECO:0000313" key="3">
    <source>
        <dbReference type="EMBL" id="EJF47773.1"/>
    </source>
</evidence>
<feature type="region of interest" description="Disordered" evidence="1">
    <location>
        <begin position="218"/>
        <end position="237"/>
    </location>
</feature>
<comment type="caution">
    <text evidence="3">The sequence shown here is derived from an EMBL/GenBank/DDBJ whole genome shotgun (WGS) entry which is preliminary data.</text>
</comment>
<evidence type="ECO:0000256" key="1">
    <source>
        <dbReference type="SAM" id="MobiDB-lite"/>
    </source>
</evidence>
<dbReference type="EMBL" id="AKFT01000002">
    <property type="protein sequence ID" value="EJF47773.1"/>
    <property type="molecule type" value="Genomic_DNA"/>
</dbReference>
<dbReference type="PATRIC" id="fig|1125718.3.peg.15"/>
<keyword evidence="2" id="KW-0812">Transmembrane</keyword>
<dbReference type="eggNOG" id="COG3087">
    <property type="taxonomic scope" value="Bacteria"/>
</dbReference>
<keyword evidence="4" id="KW-1185">Reference proteome</keyword>
<proteinExistence type="predicted"/>
<evidence type="ECO:0000256" key="2">
    <source>
        <dbReference type="SAM" id="Phobius"/>
    </source>
</evidence>
<dbReference type="Proteomes" id="UP000002941">
    <property type="component" value="Unassembled WGS sequence"/>
</dbReference>
<sequence>MVTPAPPPPPSPMSPATRRQLKVGLGALALVLVLVIAGIAVVSLLNSRRTPEKEVSAYLALIADGHAEDANKMVDPGASHDESLLLTDEALGAATSRITAVKVEDADVDGDDDSALVTATFRLDGERFEHTFSVNRGDKEYGLLDNWEIEDPLINKVELTSSTFDSLTIGGQEVSLDNSEYTSSHETLQYVYFGVYDIAASSSRSKYLTPDTTSLQVDSSERVNSSKGAPDQTVTVSASPTQALKDLVLDKVKKETTDCTTPPNNMDSECPSAVQSRQIAKMEVTTEASEVTIESSATTFTSGKIVITTTKNSTYGGTTSTDTSKFKFEGDIDWNADQDEPTVTVLRATSAYY</sequence>
<evidence type="ECO:0000313" key="4">
    <source>
        <dbReference type="Proteomes" id="UP000002941"/>
    </source>
</evidence>
<reference evidence="3 4" key="1">
    <citation type="submission" date="2012-05" db="EMBL/GenBank/DDBJ databases">
        <authorList>
            <person name="Harkins D.M."/>
            <person name="Madupu R."/>
            <person name="Durkin A.S."/>
            <person name="Torralba M."/>
            <person name="Methe B."/>
            <person name="Sutton G.G."/>
            <person name="Nelson K.E."/>
        </authorList>
    </citation>
    <scope>NUCLEOTIDE SEQUENCE [LARGE SCALE GENOMIC DNA]</scope>
    <source>
        <strain evidence="3 4">F0489</strain>
    </source>
</reference>
<protein>
    <submittedName>
        <fullName evidence="3">Uncharacterized protein</fullName>
    </submittedName>
</protein>
<name>J1HQ84_9ACTO</name>
<accession>J1HQ84</accession>
<keyword evidence="2" id="KW-1133">Transmembrane helix</keyword>
<keyword evidence="2" id="KW-0472">Membrane</keyword>
<gene>
    <name evidence="3" type="ORF">HMPREF1318_1139</name>
</gene>
<dbReference type="AlphaFoldDB" id="J1HQ84"/>
<feature type="transmembrane region" description="Helical" evidence="2">
    <location>
        <begin position="23"/>
        <end position="45"/>
    </location>
</feature>